<dbReference type="CDD" id="cd21075">
    <property type="entry name" value="DBD_XPA-like"/>
    <property type="match status" value="1"/>
</dbReference>
<dbReference type="Gene3D" id="3.90.530.10">
    <property type="entry name" value="XPA C-terminal domain"/>
    <property type="match status" value="1"/>
</dbReference>
<dbReference type="InterPro" id="IPR037129">
    <property type="entry name" value="XPA_sf"/>
</dbReference>
<dbReference type="Proteomes" id="UP001219525">
    <property type="component" value="Unassembled WGS sequence"/>
</dbReference>
<evidence type="ECO:0000313" key="5">
    <source>
        <dbReference type="EMBL" id="KAJ7223442.1"/>
    </source>
</evidence>
<sequence length="195" mass="21581">MVRALLCLRSHSPWILTLPAMGWYDDVEEAKEARELAGYEMWNKWYRDPQPAGASASGPSQPARVERPESEWDETKWRRSNLREGDTMAKGKAKTTYLLTDKDLLPLEYQKQVNSRGFAGMKMYRKREVERLGWKKYGGPNGLKAAKEDKKNGIKPTSPKKATGTGKTTSSTSAATAAKVGVLGKGKGKAISSGE</sequence>
<dbReference type="InterPro" id="IPR009061">
    <property type="entry name" value="DNA-bd_dom_put_sf"/>
</dbReference>
<proteinExistence type="predicted"/>
<protein>
    <submittedName>
        <fullName evidence="5">Uncharacterized protein</fullName>
    </submittedName>
</protein>
<feature type="compositionally biased region" description="Low complexity" evidence="4">
    <location>
        <begin position="50"/>
        <end position="63"/>
    </location>
</feature>
<keyword evidence="6" id="KW-1185">Reference proteome</keyword>
<evidence type="ECO:0000256" key="3">
    <source>
        <dbReference type="ARBA" id="ARBA00023242"/>
    </source>
</evidence>
<comment type="subcellular location">
    <subcellularLocation>
        <location evidence="1">Nucleus</location>
    </subcellularLocation>
</comment>
<reference evidence="5" key="1">
    <citation type="submission" date="2023-03" db="EMBL/GenBank/DDBJ databases">
        <title>Massive genome expansion in bonnet fungi (Mycena s.s.) driven by repeated elements and novel gene families across ecological guilds.</title>
        <authorList>
            <consortium name="Lawrence Berkeley National Laboratory"/>
            <person name="Harder C.B."/>
            <person name="Miyauchi S."/>
            <person name="Viragh M."/>
            <person name="Kuo A."/>
            <person name="Thoen E."/>
            <person name="Andreopoulos B."/>
            <person name="Lu D."/>
            <person name="Skrede I."/>
            <person name="Drula E."/>
            <person name="Henrissat B."/>
            <person name="Morin E."/>
            <person name="Kohler A."/>
            <person name="Barry K."/>
            <person name="LaButti K."/>
            <person name="Morin E."/>
            <person name="Salamov A."/>
            <person name="Lipzen A."/>
            <person name="Mereny Z."/>
            <person name="Hegedus B."/>
            <person name="Baldrian P."/>
            <person name="Stursova M."/>
            <person name="Weitz H."/>
            <person name="Taylor A."/>
            <person name="Grigoriev I.V."/>
            <person name="Nagy L.G."/>
            <person name="Martin F."/>
            <person name="Kauserud H."/>
        </authorList>
    </citation>
    <scope>NUCLEOTIDE SEQUENCE</scope>
    <source>
        <strain evidence="5">9144</strain>
    </source>
</reference>
<organism evidence="5 6">
    <name type="scientific">Mycena pura</name>
    <dbReference type="NCBI Taxonomy" id="153505"/>
    <lineage>
        <taxon>Eukaryota</taxon>
        <taxon>Fungi</taxon>
        <taxon>Dikarya</taxon>
        <taxon>Basidiomycota</taxon>
        <taxon>Agaricomycotina</taxon>
        <taxon>Agaricomycetes</taxon>
        <taxon>Agaricomycetidae</taxon>
        <taxon>Agaricales</taxon>
        <taxon>Marasmiineae</taxon>
        <taxon>Mycenaceae</taxon>
        <taxon>Mycena</taxon>
    </lineage>
</organism>
<feature type="compositionally biased region" description="Low complexity" evidence="4">
    <location>
        <begin position="155"/>
        <end position="179"/>
    </location>
</feature>
<evidence type="ECO:0000256" key="4">
    <source>
        <dbReference type="SAM" id="MobiDB-lite"/>
    </source>
</evidence>
<evidence type="ECO:0000256" key="1">
    <source>
        <dbReference type="ARBA" id="ARBA00004123"/>
    </source>
</evidence>
<dbReference type="EMBL" id="JARJCW010000006">
    <property type="protein sequence ID" value="KAJ7223442.1"/>
    <property type="molecule type" value="Genomic_DNA"/>
</dbReference>
<keyword evidence="3" id="KW-0539">Nucleus</keyword>
<feature type="region of interest" description="Disordered" evidence="4">
    <location>
        <begin position="138"/>
        <end position="179"/>
    </location>
</feature>
<dbReference type="SUPFAM" id="SSF46955">
    <property type="entry name" value="Putative DNA-binding domain"/>
    <property type="match status" value="1"/>
</dbReference>
<name>A0AAD6YM59_9AGAR</name>
<evidence type="ECO:0000256" key="2">
    <source>
        <dbReference type="ARBA" id="ARBA00022833"/>
    </source>
</evidence>
<feature type="compositionally biased region" description="Basic and acidic residues" evidence="4">
    <location>
        <begin position="64"/>
        <end position="74"/>
    </location>
</feature>
<accession>A0AAD6YM59</accession>
<keyword evidence="2" id="KW-0862">Zinc</keyword>
<evidence type="ECO:0000313" key="6">
    <source>
        <dbReference type="Proteomes" id="UP001219525"/>
    </source>
</evidence>
<dbReference type="AlphaFoldDB" id="A0AAD6YM59"/>
<gene>
    <name evidence="5" type="ORF">GGX14DRAFT_658132</name>
</gene>
<feature type="region of interest" description="Disordered" evidence="4">
    <location>
        <begin position="50"/>
        <end position="74"/>
    </location>
</feature>
<dbReference type="GO" id="GO:0005634">
    <property type="term" value="C:nucleus"/>
    <property type="evidence" value="ECO:0007669"/>
    <property type="project" value="UniProtKB-SubCell"/>
</dbReference>
<comment type="caution">
    <text evidence="5">The sequence shown here is derived from an EMBL/GenBank/DDBJ whole genome shotgun (WGS) entry which is preliminary data.</text>
</comment>